<feature type="transmembrane region" description="Helical" evidence="6">
    <location>
        <begin position="374"/>
        <end position="393"/>
    </location>
</feature>
<evidence type="ECO:0000313" key="9">
    <source>
        <dbReference type="Proteomes" id="UP000748025"/>
    </source>
</evidence>
<comment type="caution">
    <text evidence="8">The sequence shown here is derived from an EMBL/GenBank/DDBJ whole genome shotgun (WGS) entry which is preliminary data.</text>
</comment>
<dbReference type="GO" id="GO:0016020">
    <property type="term" value="C:membrane"/>
    <property type="evidence" value="ECO:0007669"/>
    <property type="project" value="UniProtKB-SubCell"/>
</dbReference>
<evidence type="ECO:0000256" key="6">
    <source>
        <dbReference type="SAM" id="Phobius"/>
    </source>
</evidence>
<dbReference type="PANTHER" id="PTHR37540">
    <property type="entry name" value="TRANSCRIPTION FACTOR (ACR-2), PUTATIVE-RELATED-RELATED"/>
    <property type="match status" value="1"/>
</dbReference>
<dbReference type="Pfam" id="PF01490">
    <property type="entry name" value="Aa_trans"/>
    <property type="match status" value="1"/>
</dbReference>
<dbReference type="AlphaFoldDB" id="A0A9P7SXS0"/>
<dbReference type="InterPro" id="IPR013057">
    <property type="entry name" value="AA_transpt_TM"/>
</dbReference>
<keyword evidence="2 6" id="KW-0812">Transmembrane</keyword>
<sequence>MPTAQTKESIHDAILDVEGGLDLGAAVDNISGIQANVLPTIYRLAHRERPVYSMTDESWAGDKPFLMKFRDSSGLFRDRALVELVQFILQTRLRVANRIVQDEWEIDGKQLVQALHSRGQPSHNLSSLEDQMQRLPMEPTKMNKELVRTHLQLLSRFKASLDGSPRPNNRFMKHWIPFSIQDRLVLHVVLCTTASFLHETGRLPKVLLHHHRATTTSMLNEYISSPTLSTSDSAMLAVYQLILTSWYWSSTDELHAHMAGFKRMIQLRGGCQNLGMEGFTSKIALILDTVVCIVVMDGLVKKDAPGSLWEPAKTHLLPTNWLAVPLAYGLLASPWGAHSIFPSYALDTCLAVIGILMFGDGIKDAITSNILRMSGYPESLIVIMCIFITIIPLTKIPLNARPLITTADVVCGVHKEHVHPTALAAQPPPSALVLGIRALIRVVVVLVLLGISILFPAFDSVCAFLGAALCSLISIILPISFYLKLYHKDIARRERAVSWLLLVVFSILGLVGTIWTFLPKHLIGA</sequence>
<accession>A0A9P7SXS0</accession>
<dbReference type="PANTHER" id="PTHR37540:SF9">
    <property type="entry name" value="ZN(2)-C6 FUNGAL-TYPE DOMAIN-CONTAINING PROTEIN"/>
    <property type="match status" value="1"/>
</dbReference>
<feature type="transmembrane region" description="Helical" evidence="6">
    <location>
        <begin position="497"/>
        <end position="518"/>
    </location>
</feature>
<evidence type="ECO:0000256" key="2">
    <source>
        <dbReference type="ARBA" id="ARBA00022692"/>
    </source>
</evidence>
<evidence type="ECO:0000256" key="3">
    <source>
        <dbReference type="ARBA" id="ARBA00022989"/>
    </source>
</evidence>
<evidence type="ECO:0000256" key="1">
    <source>
        <dbReference type="ARBA" id="ARBA00004370"/>
    </source>
</evidence>
<keyword evidence="3 6" id="KW-1133">Transmembrane helix</keyword>
<proteinExistence type="predicted"/>
<evidence type="ECO:0000256" key="5">
    <source>
        <dbReference type="ARBA" id="ARBA00023242"/>
    </source>
</evidence>
<keyword evidence="5" id="KW-0539">Nucleus</keyword>
<comment type="subcellular location">
    <subcellularLocation>
        <location evidence="1">Membrane</location>
    </subcellularLocation>
</comment>
<dbReference type="Proteomes" id="UP000748025">
    <property type="component" value="Unassembled WGS sequence"/>
</dbReference>
<evidence type="ECO:0000259" key="7">
    <source>
        <dbReference type="Pfam" id="PF01490"/>
    </source>
</evidence>
<dbReference type="EMBL" id="SRPW01001095">
    <property type="protein sequence ID" value="KAG6007295.1"/>
    <property type="molecule type" value="Genomic_DNA"/>
</dbReference>
<dbReference type="InterPro" id="IPR021858">
    <property type="entry name" value="Fun_TF"/>
</dbReference>
<evidence type="ECO:0000256" key="4">
    <source>
        <dbReference type="ARBA" id="ARBA00023136"/>
    </source>
</evidence>
<organism evidence="8 9">
    <name type="scientific">Claviceps pusilla</name>
    <dbReference type="NCBI Taxonomy" id="123648"/>
    <lineage>
        <taxon>Eukaryota</taxon>
        <taxon>Fungi</taxon>
        <taxon>Dikarya</taxon>
        <taxon>Ascomycota</taxon>
        <taxon>Pezizomycotina</taxon>
        <taxon>Sordariomycetes</taxon>
        <taxon>Hypocreomycetidae</taxon>
        <taxon>Hypocreales</taxon>
        <taxon>Clavicipitaceae</taxon>
        <taxon>Claviceps</taxon>
    </lineage>
</organism>
<keyword evidence="4 6" id="KW-0472">Membrane</keyword>
<reference evidence="8" key="1">
    <citation type="journal article" date="2020" name="bioRxiv">
        <title>Whole genome comparisons of ergot fungi reveals the divergence and evolution of species within the genus Claviceps are the result of varying mechanisms driving genome evolution and host range expansion.</title>
        <authorList>
            <person name="Wyka S.A."/>
            <person name="Mondo S.J."/>
            <person name="Liu M."/>
            <person name="Dettman J."/>
            <person name="Nalam V."/>
            <person name="Broders K.D."/>
        </authorList>
    </citation>
    <scope>NUCLEOTIDE SEQUENCE</scope>
    <source>
        <strain evidence="8">CCC 602</strain>
    </source>
</reference>
<protein>
    <recommendedName>
        <fullName evidence="7">Amino acid transporter transmembrane domain-containing protein</fullName>
    </recommendedName>
</protein>
<gene>
    <name evidence="8" type="ORF">E4U43_000336</name>
</gene>
<name>A0A9P7SXS0_9HYPO</name>
<evidence type="ECO:0000313" key="8">
    <source>
        <dbReference type="EMBL" id="KAG6007295.1"/>
    </source>
</evidence>
<keyword evidence="9" id="KW-1185">Reference proteome</keyword>
<feature type="domain" description="Amino acid transporter transmembrane" evidence="7">
    <location>
        <begin position="343"/>
        <end position="516"/>
    </location>
</feature>
<dbReference type="Pfam" id="PF11951">
    <property type="entry name" value="Fungal_trans_2"/>
    <property type="match status" value="1"/>
</dbReference>
<feature type="transmembrane region" description="Helical" evidence="6">
    <location>
        <begin position="464"/>
        <end position="485"/>
    </location>
</feature>
<dbReference type="OrthoDB" id="415825at2759"/>
<feature type="transmembrane region" description="Helical" evidence="6">
    <location>
        <begin position="438"/>
        <end position="458"/>
    </location>
</feature>